<sequence>MHAESQFVIDKLEAMFQKAQVDMEYMEKQLRLDFPTNAPGNAPPSQNRLEKVTRGGTFRRGDRMRGIMKR</sequence>
<organism evidence="2 3">
    <name type="scientific">Oncorhynchus kisutch</name>
    <name type="common">Coho salmon</name>
    <name type="synonym">Salmo kisutch</name>
    <dbReference type="NCBI Taxonomy" id="8019"/>
    <lineage>
        <taxon>Eukaryota</taxon>
        <taxon>Metazoa</taxon>
        <taxon>Chordata</taxon>
        <taxon>Craniata</taxon>
        <taxon>Vertebrata</taxon>
        <taxon>Euteleostomi</taxon>
        <taxon>Actinopterygii</taxon>
        <taxon>Neopterygii</taxon>
        <taxon>Teleostei</taxon>
        <taxon>Protacanthopterygii</taxon>
        <taxon>Salmoniformes</taxon>
        <taxon>Salmonidae</taxon>
        <taxon>Salmoninae</taxon>
        <taxon>Oncorhynchus</taxon>
    </lineage>
</organism>
<dbReference type="Gene3D" id="6.10.250.1380">
    <property type="match status" value="1"/>
</dbReference>
<accession>A0A8C7IUS6</accession>
<evidence type="ECO:0000313" key="2">
    <source>
        <dbReference type="Ensembl" id="ENSOKIP00005078144.1"/>
    </source>
</evidence>
<keyword evidence="3" id="KW-1185">Reference proteome</keyword>
<evidence type="ECO:0000256" key="1">
    <source>
        <dbReference type="SAM" id="MobiDB-lite"/>
    </source>
</evidence>
<name>A0A8C7IUS6_ONCKI</name>
<reference evidence="2" key="1">
    <citation type="submission" date="2025-08" db="UniProtKB">
        <authorList>
            <consortium name="Ensembl"/>
        </authorList>
    </citation>
    <scope>IDENTIFICATION</scope>
</reference>
<dbReference type="Ensembl" id="ENSOKIT00005083290.1">
    <property type="protein sequence ID" value="ENSOKIP00005078144.1"/>
    <property type="gene ID" value="ENSOKIG00005033807.1"/>
</dbReference>
<proteinExistence type="predicted"/>
<evidence type="ECO:0000313" key="3">
    <source>
        <dbReference type="Proteomes" id="UP000694557"/>
    </source>
</evidence>
<protein>
    <submittedName>
        <fullName evidence="2">Uncharacterized protein</fullName>
    </submittedName>
</protein>
<dbReference type="GeneTree" id="ENSGT01000000220290"/>
<dbReference type="AlphaFoldDB" id="A0A8C7IUS6"/>
<feature type="compositionally biased region" description="Basic and acidic residues" evidence="1">
    <location>
        <begin position="48"/>
        <end position="70"/>
    </location>
</feature>
<feature type="region of interest" description="Disordered" evidence="1">
    <location>
        <begin position="35"/>
        <end position="70"/>
    </location>
</feature>
<reference evidence="2" key="2">
    <citation type="submission" date="2025-09" db="UniProtKB">
        <authorList>
            <consortium name="Ensembl"/>
        </authorList>
    </citation>
    <scope>IDENTIFICATION</scope>
</reference>
<dbReference type="Proteomes" id="UP000694557">
    <property type="component" value="Unassembled WGS sequence"/>
</dbReference>